<keyword evidence="3" id="KW-1185">Reference proteome</keyword>
<evidence type="ECO:0000313" key="3">
    <source>
        <dbReference type="Proteomes" id="UP001501468"/>
    </source>
</evidence>
<proteinExistence type="predicted"/>
<feature type="compositionally biased region" description="Polar residues" evidence="1">
    <location>
        <begin position="107"/>
        <end position="123"/>
    </location>
</feature>
<reference evidence="3" key="1">
    <citation type="journal article" date="2019" name="Int. J. Syst. Evol. Microbiol.">
        <title>The Global Catalogue of Microorganisms (GCM) 10K type strain sequencing project: providing services to taxonomists for standard genome sequencing and annotation.</title>
        <authorList>
            <consortium name="The Broad Institute Genomics Platform"/>
            <consortium name="The Broad Institute Genome Sequencing Center for Infectious Disease"/>
            <person name="Wu L."/>
            <person name="Ma J."/>
        </authorList>
    </citation>
    <scope>NUCLEOTIDE SEQUENCE [LARGE SCALE GENOMIC DNA]</scope>
    <source>
        <strain evidence="3">JCM 17125</strain>
    </source>
</reference>
<dbReference type="EMBL" id="BAABDC010000002">
    <property type="protein sequence ID" value="GAA3698591.1"/>
    <property type="molecule type" value="Genomic_DNA"/>
</dbReference>
<protein>
    <submittedName>
        <fullName evidence="2">Uncharacterized protein</fullName>
    </submittedName>
</protein>
<accession>A0ABP7D1K8</accession>
<evidence type="ECO:0000313" key="2">
    <source>
        <dbReference type="EMBL" id="GAA3698591.1"/>
    </source>
</evidence>
<sequence length="123" mass="13655">MRHRVPGRVGTEDQRGQGPYREDRREDPRHDAERARVEARRDRSRQQDAVGVPQARLSPQRPDGDERDDEGSDGREDECGEGQWQVAATADAVRRGQCGSEEDHGQRTATVSSVRAGSCVSTS</sequence>
<organism evidence="2 3">
    <name type="scientific">Terrabacter ginsenosidimutans</name>
    <dbReference type="NCBI Taxonomy" id="490575"/>
    <lineage>
        <taxon>Bacteria</taxon>
        <taxon>Bacillati</taxon>
        <taxon>Actinomycetota</taxon>
        <taxon>Actinomycetes</taxon>
        <taxon>Micrococcales</taxon>
        <taxon>Intrasporangiaceae</taxon>
        <taxon>Terrabacter</taxon>
    </lineage>
</organism>
<dbReference type="Proteomes" id="UP001501468">
    <property type="component" value="Unassembled WGS sequence"/>
</dbReference>
<feature type="compositionally biased region" description="Acidic residues" evidence="1">
    <location>
        <begin position="65"/>
        <end position="80"/>
    </location>
</feature>
<feature type="region of interest" description="Disordered" evidence="1">
    <location>
        <begin position="1"/>
        <end position="123"/>
    </location>
</feature>
<name>A0ABP7D1K8_9MICO</name>
<gene>
    <name evidence="2" type="ORF">GCM10022399_13770</name>
</gene>
<evidence type="ECO:0000256" key="1">
    <source>
        <dbReference type="SAM" id="MobiDB-lite"/>
    </source>
</evidence>
<comment type="caution">
    <text evidence="2">The sequence shown here is derived from an EMBL/GenBank/DDBJ whole genome shotgun (WGS) entry which is preliminary data.</text>
</comment>
<feature type="compositionally biased region" description="Basic and acidic residues" evidence="1">
    <location>
        <begin position="10"/>
        <end position="46"/>
    </location>
</feature>